<dbReference type="GO" id="GO:0005794">
    <property type="term" value="C:Golgi apparatus"/>
    <property type="evidence" value="ECO:0007669"/>
    <property type="project" value="UniProtKB-SubCell"/>
</dbReference>
<proteinExistence type="inferred from homology"/>
<dbReference type="GO" id="GO:0005793">
    <property type="term" value="C:endoplasmic reticulum-Golgi intermediate compartment"/>
    <property type="evidence" value="ECO:0007669"/>
    <property type="project" value="TreeGrafter"/>
</dbReference>
<keyword evidence="7" id="KW-0964">Secreted</keyword>
<evidence type="ECO:0000256" key="6">
    <source>
        <dbReference type="ARBA" id="ARBA00022490"/>
    </source>
</evidence>
<evidence type="ECO:0000256" key="8">
    <source>
        <dbReference type="ARBA" id="ARBA00022553"/>
    </source>
</evidence>
<evidence type="ECO:0000313" key="19">
    <source>
        <dbReference type="Proteomes" id="UP000298663"/>
    </source>
</evidence>
<dbReference type="GO" id="GO:0005085">
    <property type="term" value="F:guanyl-nucleotide exchange factor activity"/>
    <property type="evidence" value="ECO:0007669"/>
    <property type="project" value="UniProtKB-KW"/>
</dbReference>
<dbReference type="GO" id="GO:0003677">
    <property type="term" value="F:DNA binding"/>
    <property type="evidence" value="ECO:0007669"/>
    <property type="project" value="UniProtKB-KW"/>
</dbReference>
<sequence length="289" mass="33991">MIAGIGRWSFLVVLLVVPCVAPPPKRPPAAESVQQQAEEQHQQEQPTDQQRPLYEFAYSRYLEQVVKVLESDPKFAERLKQMPEQDIKAGKIADHIDDLGPDVFDQLTKAKLAEIERLRKSITKQIEKDGGAHNVKVPEHLDVNNWEKFGKEDLRKLIQKTVTDMDEIDRQRREDFKEYELKKKAEEDHRLAQMTPEERKKAEEEIQVQKQRHNEHEKLKHPGSRDQLEEVWEESDNMDKDTFDPRTFFNLHDLNGDGFWSAEELEALFQLELEKVYNETNPDDDPREK</sequence>
<evidence type="ECO:0000256" key="10">
    <source>
        <dbReference type="ARBA" id="ARBA00022729"/>
    </source>
</evidence>
<evidence type="ECO:0000256" key="14">
    <source>
        <dbReference type="ARBA" id="ARBA00023136"/>
    </source>
</evidence>
<feature type="region of interest" description="Disordered" evidence="15">
    <location>
        <begin position="24"/>
        <end position="50"/>
    </location>
</feature>
<dbReference type="EMBL" id="CM016762">
    <property type="protein sequence ID" value="TMS36727.1"/>
    <property type="molecule type" value="Genomic_DNA"/>
</dbReference>
<dbReference type="SUPFAM" id="SSF47473">
    <property type="entry name" value="EF-hand"/>
    <property type="match status" value="1"/>
</dbReference>
<feature type="chain" id="PRO_5020757141" description="EF-hand domain-containing protein" evidence="16">
    <location>
        <begin position="22"/>
        <end position="289"/>
    </location>
</feature>
<evidence type="ECO:0000256" key="11">
    <source>
        <dbReference type="ARBA" id="ARBA00022737"/>
    </source>
</evidence>
<comment type="similarity">
    <text evidence="5">Belongs to the nucleobindin family.</text>
</comment>
<evidence type="ECO:0000256" key="7">
    <source>
        <dbReference type="ARBA" id="ARBA00022525"/>
    </source>
</evidence>
<keyword evidence="14" id="KW-0472">Membrane</keyword>
<evidence type="ECO:0000256" key="12">
    <source>
        <dbReference type="ARBA" id="ARBA00023034"/>
    </source>
</evidence>
<evidence type="ECO:0000256" key="1">
    <source>
        <dbReference type="ARBA" id="ARBA00004370"/>
    </source>
</evidence>
<comment type="subcellular location">
    <subcellularLocation>
        <location evidence="2">Cytoplasm</location>
    </subcellularLocation>
    <subcellularLocation>
        <location evidence="3">Golgi apparatus</location>
    </subcellularLocation>
    <subcellularLocation>
        <location evidence="1">Membrane</location>
    </subcellularLocation>
    <subcellularLocation>
        <location evidence="4">Secreted</location>
    </subcellularLocation>
</comment>
<dbReference type="EMBL" id="AZBU02000001">
    <property type="protein sequence ID" value="TMS36727.1"/>
    <property type="molecule type" value="Genomic_DNA"/>
</dbReference>
<keyword evidence="19" id="KW-1185">Reference proteome</keyword>
<keyword evidence="11" id="KW-0677">Repeat</keyword>
<dbReference type="AlphaFoldDB" id="A0A4U8UX50"/>
<dbReference type="GO" id="GO:0070062">
    <property type="term" value="C:extracellular exosome"/>
    <property type="evidence" value="ECO:0007669"/>
    <property type="project" value="TreeGrafter"/>
</dbReference>
<dbReference type="InterPro" id="IPR040250">
    <property type="entry name" value="Nucleobindin"/>
</dbReference>
<dbReference type="PANTHER" id="PTHR19237:SF20">
    <property type="entry name" value="NUCLEOBINDIN 1"/>
    <property type="match status" value="1"/>
</dbReference>
<dbReference type="GO" id="GO:0016020">
    <property type="term" value="C:membrane"/>
    <property type="evidence" value="ECO:0007669"/>
    <property type="project" value="UniProtKB-SubCell"/>
</dbReference>
<evidence type="ECO:0000256" key="9">
    <source>
        <dbReference type="ARBA" id="ARBA00022658"/>
    </source>
</evidence>
<keyword evidence="9" id="KW-0344">Guanine-nucleotide releasing factor</keyword>
<evidence type="ECO:0000256" key="13">
    <source>
        <dbReference type="ARBA" id="ARBA00023125"/>
    </source>
</evidence>
<evidence type="ECO:0000256" key="15">
    <source>
        <dbReference type="SAM" id="MobiDB-lite"/>
    </source>
</evidence>
<keyword evidence="13" id="KW-0238">DNA-binding</keyword>
<reference evidence="18 19" key="2">
    <citation type="journal article" date="2019" name="G3 (Bethesda)">
        <title>Hybrid Assembly of the Genome of the Entomopathogenic Nematode Steinernema carpocapsae Identifies the X-Chromosome.</title>
        <authorList>
            <person name="Serra L."/>
            <person name="Macchietto M."/>
            <person name="Macias-Munoz A."/>
            <person name="McGill C.J."/>
            <person name="Rodriguez I.M."/>
            <person name="Rodriguez B."/>
            <person name="Murad R."/>
            <person name="Mortazavi A."/>
        </authorList>
    </citation>
    <scope>NUCLEOTIDE SEQUENCE [LARGE SCALE GENOMIC DNA]</scope>
    <source>
        <strain evidence="18 19">ALL</strain>
    </source>
</reference>
<reference evidence="18 19" key="1">
    <citation type="journal article" date="2015" name="Genome Biol.">
        <title>Comparative genomics of Steinernema reveals deeply conserved gene regulatory networks.</title>
        <authorList>
            <person name="Dillman A.R."/>
            <person name="Macchietto M."/>
            <person name="Porter C.F."/>
            <person name="Rogers A."/>
            <person name="Williams B."/>
            <person name="Antoshechkin I."/>
            <person name="Lee M.M."/>
            <person name="Goodwin Z."/>
            <person name="Lu X."/>
            <person name="Lewis E.E."/>
            <person name="Goodrich-Blair H."/>
            <person name="Stock S.P."/>
            <person name="Adams B.J."/>
            <person name="Sternberg P.W."/>
            <person name="Mortazavi A."/>
        </authorList>
    </citation>
    <scope>NUCLEOTIDE SEQUENCE [LARGE SCALE GENOMIC DNA]</scope>
    <source>
        <strain evidence="18 19">ALL</strain>
    </source>
</reference>
<keyword evidence="8" id="KW-0597">Phosphoprotein</keyword>
<name>A0A4U8UX50_STECR</name>
<dbReference type="Proteomes" id="UP000298663">
    <property type="component" value="Chromosome X"/>
</dbReference>
<dbReference type="InterPro" id="IPR002048">
    <property type="entry name" value="EF_hand_dom"/>
</dbReference>
<dbReference type="STRING" id="34508.A0A4U8UX50"/>
<dbReference type="PANTHER" id="PTHR19237">
    <property type="entry name" value="NUCLEOBINDIN"/>
    <property type="match status" value="1"/>
</dbReference>
<evidence type="ECO:0000256" key="3">
    <source>
        <dbReference type="ARBA" id="ARBA00004555"/>
    </source>
</evidence>
<keyword evidence="10 16" id="KW-0732">Signal</keyword>
<dbReference type="GO" id="GO:0005509">
    <property type="term" value="F:calcium ion binding"/>
    <property type="evidence" value="ECO:0007669"/>
    <property type="project" value="InterPro"/>
</dbReference>
<keyword evidence="12" id="KW-0333">Golgi apparatus</keyword>
<dbReference type="Pfam" id="PF25434">
    <property type="entry name" value="NUCB1_N"/>
    <property type="match status" value="1"/>
</dbReference>
<dbReference type="InterPro" id="IPR011992">
    <property type="entry name" value="EF-hand-dom_pair"/>
</dbReference>
<feature type="signal peptide" evidence="16">
    <location>
        <begin position="1"/>
        <end position="21"/>
    </location>
</feature>
<comment type="caution">
    <text evidence="18">The sequence shown here is derived from an EMBL/GenBank/DDBJ whole genome shotgun (WGS) entry which is preliminary data.</text>
</comment>
<feature type="compositionally biased region" description="Basic and acidic residues" evidence="15">
    <location>
        <begin position="212"/>
        <end position="228"/>
    </location>
</feature>
<gene>
    <name evidence="18" type="ORF">L596_003823</name>
</gene>
<dbReference type="PROSITE" id="PS50222">
    <property type="entry name" value="EF_HAND_2"/>
    <property type="match status" value="1"/>
</dbReference>
<organism evidence="18 19">
    <name type="scientific">Steinernema carpocapsae</name>
    <name type="common">Entomopathogenic nematode</name>
    <dbReference type="NCBI Taxonomy" id="34508"/>
    <lineage>
        <taxon>Eukaryota</taxon>
        <taxon>Metazoa</taxon>
        <taxon>Ecdysozoa</taxon>
        <taxon>Nematoda</taxon>
        <taxon>Chromadorea</taxon>
        <taxon>Rhabditida</taxon>
        <taxon>Tylenchina</taxon>
        <taxon>Panagrolaimomorpha</taxon>
        <taxon>Strongyloidoidea</taxon>
        <taxon>Steinernematidae</taxon>
        <taxon>Steinernema</taxon>
    </lineage>
</organism>
<feature type="domain" description="EF-hand" evidence="17">
    <location>
        <begin position="240"/>
        <end position="275"/>
    </location>
</feature>
<dbReference type="Gene3D" id="1.10.238.10">
    <property type="entry name" value="EF-hand"/>
    <property type="match status" value="1"/>
</dbReference>
<feature type="compositionally biased region" description="Basic and acidic residues" evidence="15">
    <location>
        <begin position="187"/>
        <end position="204"/>
    </location>
</feature>
<accession>A0A4U8UX50</accession>
<evidence type="ECO:0000256" key="4">
    <source>
        <dbReference type="ARBA" id="ARBA00004613"/>
    </source>
</evidence>
<dbReference type="InterPro" id="IPR057576">
    <property type="entry name" value="NUCB1_N"/>
</dbReference>
<dbReference type="OrthoDB" id="5982823at2759"/>
<feature type="region of interest" description="Disordered" evidence="15">
    <location>
        <begin position="187"/>
        <end position="237"/>
    </location>
</feature>
<evidence type="ECO:0000313" key="18">
    <source>
        <dbReference type="EMBL" id="TMS36727.1"/>
    </source>
</evidence>
<evidence type="ECO:0000256" key="5">
    <source>
        <dbReference type="ARBA" id="ARBA00008063"/>
    </source>
</evidence>
<protein>
    <recommendedName>
        <fullName evidence="17">EF-hand domain-containing protein</fullName>
    </recommendedName>
</protein>
<evidence type="ECO:0000256" key="2">
    <source>
        <dbReference type="ARBA" id="ARBA00004496"/>
    </source>
</evidence>
<feature type="compositionally biased region" description="Low complexity" evidence="15">
    <location>
        <begin position="29"/>
        <end position="50"/>
    </location>
</feature>
<evidence type="ECO:0000259" key="17">
    <source>
        <dbReference type="PROSITE" id="PS50222"/>
    </source>
</evidence>
<evidence type="ECO:0000256" key="16">
    <source>
        <dbReference type="SAM" id="SignalP"/>
    </source>
</evidence>
<keyword evidence="6" id="KW-0963">Cytoplasm</keyword>